<keyword evidence="3" id="KW-1185">Reference proteome</keyword>
<comment type="caution">
    <text evidence="2">The sequence shown here is derived from an EMBL/GenBank/DDBJ whole genome shotgun (WGS) entry which is preliminary data.</text>
</comment>
<accession>A0A085TVQ1</accession>
<sequence length="273" mass="27681">MHFLGVDGGGTGCRAVLADATGRVIGRGEAGPANIASDFGGALANILAACDAAMAGFAPGELRAVLGLAGANLSGQGEMLVTRLPFRARVVQDVTISVRGALGREDGIVAALGTGSVFARQLDGHLHTIGGWGLRLGDEGSGAWIGRALGARAARALDGFCPLTPLLRTLLEQMDGGAGLLRFSLSATPADWAALAPRVLGSEDPAAVAIRSEAASDIREAIALLQPESDLPVTWIGGLGPTLALPDWPSTPARGSALDGALSLAMEDAFWSE</sequence>
<evidence type="ECO:0000313" key="3">
    <source>
        <dbReference type="Proteomes" id="UP000028607"/>
    </source>
</evidence>
<dbReference type="CDD" id="cd24082">
    <property type="entry name" value="ASKHA_NBD_GspK-like"/>
    <property type="match status" value="1"/>
</dbReference>
<dbReference type="InterPro" id="IPR052519">
    <property type="entry name" value="Euk-type_GlcNAc_Kinase"/>
</dbReference>
<gene>
    <name evidence="2" type="ORF">DW2_11351</name>
</gene>
<dbReference type="SUPFAM" id="SSF53067">
    <property type="entry name" value="Actin-like ATPase domain"/>
    <property type="match status" value="2"/>
</dbReference>
<dbReference type="Pfam" id="PF01869">
    <property type="entry name" value="BcrAD_BadFG"/>
    <property type="match status" value="1"/>
</dbReference>
<evidence type="ECO:0000313" key="2">
    <source>
        <dbReference type="EMBL" id="KFE34798.1"/>
    </source>
</evidence>
<dbReference type="PANTHER" id="PTHR43190:SF3">
    <property type="entry name" value="N-ACETYL-D-GLUCOSAMINE KINASE"/>
    <property type="match status" value="1"/>
</dbReference>
<reference evidence="3" key="1">
    <citation type="submission" date="2013-04" db="EMBL/GenBank/DDBJ databases">
        <title>Thioclava sp. 13D2W-2 Genome Sequencing.</title>
        <authorList>
            <person name="Lai Q."/>
            <person name="Li G."/>
            <person name="Shao Z."/>
        </authorList>
    </citation>
    <scope>NUCLEOTIDE SEQUENCE [LARGE SCALE GENOMIC DNA]</scope>
    <source>
        <strain evidence="3">13D2W-2</strain>
    </source>
</reference>
<dbReference type="InterPro" id="IPR043129">
    <property type="entry name" value="ATPase_NBD"/>
</dbReference>
<organism evidence="2 3">
    <name type="scientific">Thioclava atlantica</name>
    <dbReference type="NCBI Taxonomy" id="1317124"/>
    <lineage>
        <taxon>Bacteria</taxon>
        <taxon>Pseudomonadati</taxon>
        <taxon>Pseudomonadota</taxon>
        <taxon>Alphaproteobacteria</taxon>
        <taxon>Rhodobacterales</taxon>
        <taxon>Paracoccaceae</taxon>
        <taxon>Thioclava</taxon>
    </lineage>
</organism>
<dbReference type="PANTHER" id="PTHR43190">
    <property type="entry name" value="N-ACETYL-D-GLUCOSAMINE KINASE"/>
    <property type="match status" value="1"/>
</dbReference>
<dbReference type="OrthoDB" id="63487at2"/>
<reference evidence="2 3" key="2">
    <citation type="journal article" date="2015" name="Antonie Van Leeuwenhoek">
        <title>Thioclava indica sp. nov., isolated from surface seawater of the Indian Ocean.</title>
        <authorList>
            <person name="Liu Y."/>
            <person name="Lai Q."/>
            <person name="Du J."/>
            <person name="Xu H."/>
            <person name="Jiang L."/>
            <person name="Shao Z."/>
        </authorList>
    </citation>
    <scope>NUCLEOTIDE SEQUENCE [LARGE SCALE GENOMIC DNA]</scope>
    <source>
        <strain evidence="2 3">13D2W-2</strain>
    </source>
</reference>
<dbReference type="RefSeq" id="WP_038146552.1">
    <property type="nucleotide sequence ID" value="NZ_AQRC01000008.1"/>
</dbReference>
<evidence type="ECO:0000259" key="1">
    <source>
        <dbReference type="Pfam" id="PF01869"/>
    </source>
</evidence>
<dbReference type="AlphaFoldDB" id="A0A085TVQ1"/>
<dbReference type="Gene3D" id="3.30.420.40">
    <property type="match status" value="2"/>
</dbReference>
<dbReference type="STRING" id="1317124.DW2_11351"/>
<proteinExistence type="predicted"/>
<dbReference type="PATRIC" id="fig|1317124.6.peg.2296"/>
<name>A0A085TVQ1_9RHOB</name>
<dbReference type="eggNOG" id="COG2971">
    <property type="taxonomic scope" value="Bacteria"/>
</dbReference>
<dbReference type="Proteomes" id="UP000028607">
    <property type="component" value="Unassembled WGS sequence"/>
</dbReference>
<dbReference type="InterPro" id="IPR002731">
    <property type="entry name" value="ATPase_BadF"/>
</dbReference>
<protein>
    <submittedName>
        <fullName evidence="2">BadF/BadG/BcrA/BcrD family ATPase</fullName>
    </submittedName>
</protein>
<feature type="domain" description="ATPase BadF/BadG/BcrA/BcrD type" evidence="1">
    <location>
        <begin position="4"/>
        <end position="226"/>
    </location>
</feature>
<dbReference type="EMBL" id="AQRC01000008">
    <property type="protein sequence ID" value="KFE34798.1"/>
    <property type="molecule type" value="Genomic_DNA"/>
</dbReference>